<proteinExistence type="predicted"/>
<evidence type="ECO:0000313" key="2">
    <source>
        <dbReference type="EMBL" id="WGH79080.1"/>
    </source>
</evidence>
<organism evidence="2 3">
    <name type="scientific">Jannaschia ovalis</name>
    <dbReference type="NCBI Taxonomy" id="3038773"/>
    <lineage>
        <taxon>Bacteria</taxon>
        <taxon>Pseudomonadati</taxon>
        <taxon>Pseudomonadota</taxon>
        <taxon>Alphaproteobacteria</taxon>
        <taxon>Rhodobacterales</taxon>
        <taxon>Roseobacteraceae</taxon>
        <taxon>Jannaschia</taxon>
    </lineage>
</organism>
<name>A0ABY8LFG2_9RHOB</name>
<dbReference type="PANTHER" id="PTHR34203:SF15">
    <property type="entry name" value="SLL1173 PROTEIN"/>
    <property type="match status" value="1"/>
</dbReference>
<dbReference type="RefSeq" id="WP_279965849.1">
    <property type="nucleotide sequence ID" value="NZ_CP122537.1"/>
</dbReference>
<sequence length="225" mass="24740">MSEELAALLARKDARIQRLQKRMTRMSRIERAQGFLDGIIATLRPGMLAVDCGANVGDVTRRIAASGADVVAFEPDPWTFAELQRRTADLDNVTCINAAVGDSDDEVTIFRTADFDGDPEKNSLSSTVTPGKKYVSEAVADTRVRQIDLAEWIEARGGVAFVKMDIEGGEVAVLERLFARGTIDKIGAMVVETHPQRFPAMKDRYAALDEKCAAIPARRINLDWV</sequence>
<dbReference type="InterPro" id="IPR029063">
    <property type="entry name" value="SAM-dependent_MTases_sf"/>
</dbReference>
<evidence type="ECO:0000313" key="3">
    <source>
        <dbReference type="Proteomes" id="UP001243420"/>
    </source>
</evidence>
<evidence type="ECO:0000259" key="1">
    <source>
        <dbReference type="Pfam" id="PF05050"/>
    </source>
</evidence>
<dbReference type="InterPro" id="IPR052514">
    <property type="entry name" value="SAM-dependent_MTase"/>
</dbReference>
<keyword evidence="2" id="KW-0808">Transferase</keyword>
<dbReference type="PANTHER" id="PTHR34203">
    <property type="entry name" value="METHYLTRANSFERASE, FKBM FAMILY PROTEIN"/>
    <property type="match status" value="1"/>
</dbReference>
<accession>A0ABY8LFG2</accession>
<keyword evidence="2" id="KW-0489">Methyltransferase</keyword>
<gene>
    <name evidence="2" type="ORF">P8627_02120</name>
</gene>
<dbReference type="GO" id="GO:0032259">
    <property type="term" value="P:methylation"/>
    <property type="evidence" value="ECO:0007669"/>
    <property type="project" value="UniProtKB-KW"/>
</dbReference>
<protein>
    <submittedName>
        <fullName evidence="2">FkbM family methyltransferase</fullName>
    </submittedName>
</protein>
<keyword evidence="3" id="KW-1185">Reference proteome</keyword>
<feature type="domain" description="Methyltransferase FkbM" evidence="1">
    <location>
        <begin position="51"/>
        <end position="199"/>
    </location>
</feature>
<dbReference type="Gene3D" id="3.40.50.150">
    <property type="entry name" value="Vaccinia Virus protein VP39"/>
    <property type="match status" value="1"/>
</dbReference>
<dbReference type="GO" id="GO:0008168">
    <property type="term" value="F:methyltransferase activity"/>
    <property type="evidence" value="ECO:0007669"/>
    <property type="project" value="UniProtKB-KW"/>
</dbReference>
<dbReference type="NCBIfam" id="TIGR01444">
    <property type="entry name" value="fkbM_fam"/>
    <property type="match status" value="1"/>
</dbReference>
<dbReference type="EMBL" id="CP122537">
    <property type="protein sequence ID" value="WGH79080.1"/>
    <property type="molecule type" value="Genomic_DNA"/>
</dbReference>
<dbReference type="InterPro" id="IPR006342">
    <property type="entry name" value="FkbM_mtfrase"/>
</dbReference>
<dbReference type="Proteomes" id="UP001243420">
    <property type="component" value="Chromosome"/>
</dbReference>
<reference evidence="2 3" key="1">
    <citation type="submission" date="2023-04" db="EMBL/GenBank/DDBJ databases">
        <title>Jannaschia ovalis sp. nov., a marine bacterium isolated from sea tidal flat.</title>
        <authorList>
            <person name="Kwon D.Y."/>
            <person name="Kim J.-J."/>
        </authorList>
    </citation>
    <scope>NUCLEOTIDE SEQUENCE [LARGE SCALE GENOMIC DNA]</scope>
    <source>
        <strain evidence="2 3">GRR-S6-38</strain>
    </source>
</reference>
<dbReference type="SUPFAM" id="SSF53335">
    <property type="entry name" value="S-adenosyl-L-methionine-dependent methyltransferases"/>
    <property type="match status" value="1"/>
</dbReference>
<dbReference type="Pfam" id="PF05050">
    <property type="entry name" value="Methyltransf_21"/>
    <property type="match status" value="1"/>
</dbReference>